<dbReference type="EMBL" id="CP013342">
    <property type="protein sequence ID" value="AMU93816.1"/>
    <property type="molecule type" value="Genomic_DNA"/>
</dbReference>
<reference evidence="1 2" key="2">
    <citation type="journal article" date="2016" name="Genome Announc.">
        <title>Complete Genome Sequence of Sphingopyxis terrae Strain 203-1 (NBRC 111660), a Polyethylene Glycol Degrader.</title>
        <authorList>
            <person name="Ohtsubo Y."/>
            <person name="Nonoyama S."/>
            <person name="Nagata Y."/>
            <person name="Numata M."/>
            <person name="Tsuchikane K."/>
            <person name="Hosoyama A."/>
            <person name="Yamazoe A."/>
            <person name="Tsuda M."/>
            <person name="Fujita N."/>
            <person name="Kawai F."/>
        </authorList>
    </citation>
    <scope>NUCLEOTIDE SEQUENCE [LARGE SCALE GENOMIC DNA]</scope>
    <source>
        <strain evidence="1 2">203-1</strain>
    </source>
</reference>
<evidence type="ECO:0000313" key="2">
    <source>
        <dbReference type="Proteomes" id="UP000076234"/>
    </source>
</evidence>
<protein>
    <recommendedName>
        <fullName evidence="3">Transposase</fullName>
    </recommendedName>
</protein>
<dbReference type="AlphaFoldDB" id="A0A142VVJ6"/>
<name>A0A142VVJ6_9SPHN</name>
<gene>
    <name evidence="1" type="ORF">AOA14_04260</name>
</gene>
<sequence length="72" mass="8157">MTRALAVMKDQHWDEYPDAAIPADCKGELKLKNWAFAIAARSTMRMARIALARRLAIIMHAMLRNGTEFQPA</sequence>
<evidence type="ECO:0000313" key="1">
    <source>
        <dbReference type="EMBL" id="AMU93816.1"/>
    </source>
</evidence>
<evidence type="ECO:0008006" key="3">
    <source>
        <dbReference type="Google" id="ProtNLM"/>
    </source>
</evidence>
<organism evidence="1 2">
    <name type="scientific">Sphingopyxis terrae subsp. terrae NBRC 15098</name>
    <dbReference type="NCBI Taxonomy" id="1219058"/>
    <lineage>
        <taxon>Bacteria</taxon>
        <taxon>Pseudomonadati</taxon>
        <taxon>Pseudomonadota</taxon>
        <taxon>Alphaproteobacteria</taxon>
        <taxon>Sphingomonadales</taxon>
        <taxon>Sphingomonadaceae</taxon>
        <taxon>Sphingopyxis</taxon>
    </lineage>
</organism>
<dbReference type="KEGG" id="ster:AOA14_04260"/>
<accession>A0A142VVJ6</accession>
<dbReference type="Proteomes" id="UP000076234">
    <property type="component" value="Chromosome"/>
</dbReference>
<reference evidence="2" key="1">
    <citation type="submission" date="2015-11" db="EMBL/GenBank/DDBJ databases">
        <title>Complete genome sequence of a polyethylene glycol-degrading strain Sphingopyxis terrae strain 203-1 (NBRC 15098).</title>
        <authorList>
            <person name="Yoshiyuki O."/>
            <person name="Shouta N."/>
            <person name="Nagata Y."/>
            <person name="Numata M."/>
            <person name="Tsuchikane K."/>
            <person name="Hosoyama A."/>
            <person name="Yamazoe A."/>
            <person name="Tsuda M."/>
            <person name="Fujita N."/>
            <person name="Kawai F."/>
        </authorList>
    </citation>
    <scope>NUCLEOTIDE SEQUENCE [LARGE SCALE GENOMIC DNA]</scope>
    <source>
        <strain evidence="2">203-1</strain>
    </source>
</reference>
<proteinExistence type="predicted"/>